<keyword evidence="2" id="KW-1185">Reference proteome</keyword>
<name>A0A067MKI5_BOTB1</name>
<protein>
    <submittedName>
        <fullName evidence="1">Uncharacterized protein</fullName>
    </submittedName>
</protein>
<dbReference type="HOGENOM" id="CLU_1077653_0_0_1"/>
<accession>A0A067MKI5</accession>
<proteinExistence type="predicted"/>
<evidence type="ECO:0000313" key="1">
    <source>
        <dbReference type="EMBL" id="KDQ15240.1"/>
    </source>
</evidence>
<dbReference type="EMBL" id="KL198033">
    <property type="protein sequence ID" value="KDQ15240.1"/>
    <property type="molecule type" value="Genomic_DNA"/>
</dbReference>
<evidence type="ECO:0000313" key="2">
    <source>
        <dbReference type="Proteomes" id="UP000027195"/>
    </source>
</evidence>
<reference evidence="2" key="1">
    <citation type="journal article" date="2014" name="Proc. Natl. Acad. Sci. U.S.A.">
        <title>Extensive sampling of basidiomycete genomes demonstrates inadequacy of the white-rot/brown-rot paradigm for wood decay fungi.</title>
        <authorList>
            <person name="Riley R."/>
            <person name="Salamov A.A."/>
            <person name="Brown D.W."/>
            <person name="Nagy L.G."/>
            <person name="Floudas D."/>
            <person name="Held B.W."/>
            <person name="Levasseur A."/>
            <person name="Lombard V."/>
            <person name="Morin E."/>
            <person name="Otillar R."/>
            <person name="Lindquist E.A."/>
            <person name="Sun H."/>
            <person name="LaButti K.M."/>
            <person name="Schmutz J."/>
            <person name="Jabbour D."/>
            <person name="Luo H."/>
            <person name="Baker S.E."/>
            <person name="Pisabarro A.G."/>
            <person name="Walton J.D."/>
            <person name="Blanchette R.A."/>
            <person name="Henrissat B."/>
            <person name="Martin F."/>
            <person name="Cullen D."/>
            <person name="Hibbett D.S."/>
            <person name="Grigoriev I.V."/>
        </authorList>
    </citation>
    <scope>NUCLEOTIDE SEQUENCE [LARGE SCALE GENOMIC DNA]</scope>
    <source>
        <strain evidence="2">FD-172 SS1</strain>
    </source>
</reference>
<dbReference type="InParanoid" id="A0A067MKI5"/>
<dbReference type="AlphaFoldDB" id="A0A067MKI5"/>
<dbReference type="STRING" id="930990.A0A067MKI5"/>
<sequence length="258" mass="28223">MANTGAPQSQEPDMADTSILLPLLTDIQADIDHTLSVHPDADDTNLVTLTAATSAFLLREFHPRSDNIPKGVINSVLEIFHYCIPCTRIVNALLDNPYFMAILATCAPQLLPTANNANWHPSQAKPTISYALAAASTRTLVYPRGCYMLKRSSSTPAHTPNPTPKKISPYITRKGSNKMATDEATFKPLGRVTLQTHGTVVVDHFNNSTQVSAIEAHITSVSWSRNRIIILTPQESILLAMIHIELCPILNTVFGVLF</sequence>
<gene>
    <name evidence="1" type="ORF">BOTBODRAFT_174097</name>
</gene>
<dbReference type="Proteomes" id="UP000027195">
    <property type="component" value="Unassembled WGS sequence"/>
</dbReference>
<organism evidence="1 2">
    <name type="scientific">Botryobasidium botryosum (strain FD-172 SS1)</name>
    <dbReference type="NCBI Taxonomy" id="930990"/>
    <lineage>
        <taxon>Eukaryota</taxon>
        <taxon>Fungi</taxon>
        <taxon>Dikarya</taxon>
        <taxon>Basidiomycota</taxon>
        <taxon>Agaricomycotina</taxon>
        <taxon>Agaricomycetes</taxon>
        <taxon>Cantharellales</taxon>
        <taxon>Botryobasidiaceae</taxon>
        <taxon>Botryobasidium</taxon>
    </lineage>
</organism>